<protein>
    <submittedName>
        <fullName evidence="3">Uncharacterized protein</fullName>
    </submittedName>
</protein>
<feature type="transmembrane region" description="Helical" evidence="2">
    <location>
        <begin position="6"/>
        <end position="26"/>
    </location>
</feature>
<name>A0ABS4F9U2_9BACL</name>
<evidence type="ECO:0000313" key="4">
    <source>
        <dbReference type="Proteomes" id="UP000706926"/>
    </source>
</evidence>
<gene>
    <name evidence="3" type="ORF">J2Z18_002104</name>
</gene>
<feature type="compositionally biased region" description="Basic and acidic residues" evidence="1">
    <location>
        <begin position="191"/>
        <end position="212"/>
    </location>
</feature>
<keyword evidence="2" id="KW-1133">Transmembrane helix</keyword>
<comment type="caution">
    <text evidence="3">The sequence shown here is derived from an EMBL/GenBank/DDBJ whole genome shotgun (WGS) entry which is preliminary data.</text>
</comment>
<evidence type="ECO:0000256" key="2">
    <source>
        <dbReference type="SAM" id="Phobius"/>
    </source>
</evidence>
<dbReference type="RefSeq" id="WP_210094654.1">
    <property type="nucleotide sequence ID" value="NZ_DMBX01000007.1"/>
</dbReference>
<evidence type="ECO:0000256" key="1">
    <source>
        <dbReference type="SAM" id="MobiDB-lite"/>
    </source>
</evidence>
<evidence type="ECO:0000313" key="3">
    <source>
        <dbReference type="EMBL" id="MBP1893002.1"/>
    </source>
</evidence>
<proteinExistence type="predicted"/>
<dbReference type="GeneID" id="95404118"/>
<organism evidence="3 4">
    <name type="scientific">Paenibacillus lactis</name>
    <dbReference type="NCBI Taxonomy" id="228574"/>
    <lineage>
        <taxon>Bacteria</taxon>
        <taxon>Bacillati</taxon>
        <taxon>Bacillota</taxon>
        <taxon>Bacilli</taxon>
        <taxon>Bacillales</taxon>
        <taxon>Paenibacillaceae</taxon>
        <taxon>Paenibacillus</taxon>
    </lineage>
</organism>
<accession>A0ABS4F9U2</accession>
<reference evidence="3 4" key="1">
    <citation type="submission" date="2021-03" db="EMBL/GenBank/DDBJ databases">
        <title>Genomic Encyclopedia of Type Strains, Phase IV (KMG-IV): sequencing the most valuable type-strain genomes for metagenomic binning, comparative biology and taxonomic classification.</title>
        <authorList>
            <person name="Goeker M."/>
        </authorList>
    </citation>
    <scope>NUCLEOTIDE SEQUENCE [LARGE SCALE GENOMIC DNA]</scope>
    <source>
        <strain evidence="3 4">DSM 15596</strain>
    </source>
</reference>
<keyword evidence="2" id="KW-0812">Transmembrane</keyword>
<keyword evidence="4" id="KW-1185">Reference proteome</keyword>
<dbReference type="EMBL" id="JAGGKI010000004">
    <property type="protein sequence ID" value="MBP1893002.1"/>
    <property type="molecule type" value="Genomic_DNA"/>
</dbReference>
<dbReference type="Proteomes" id="UP000706926">
    <property type="component" value="Unassembled WGS sequence"/>
</dbReference>
<keyword evidence="2" id="KW-0472">Membrane</keyword>
<sequence>MEDIDYLGLFIIPVATAILTTVALMIKEWFQSRNTTKRALTEKKLVELYNQLYSIVIRYEGRLQFTYRKEVYDIDPNGKEKYHEIPEAEDPEVWEEAIQKASDEVYNKIHLLEYEDLILWIKVENGKQEEYALEDHSVNKALSYRDFSKSVKKSYGRLYNEFHLSTRQRKKTRINELKKKLKNLKRNPFPTKEEKTKQKKALKEEIKKIKRA</sequence>
<feature type="region of interest" description="Disordered" evidence="1">
    <location>
        <begin position="185"/>
        <end position="212"/>
    </location>
</feature>